<dbReference type="Proteomes" id="UP001064087">
    <property type="component" value="Chromosome"/>
</dbReference>
<proteinExistence type="predicted"/>
<reference evidence="2" key="1">
    <citation type="submission" date="2022-10" db="EMBL/GenBank/DDBJ databases">
        <title>Roseovarius pelagicus sp. nov., isolated from Arctic seawater.</title>
        <authorList>
            <person name="Hong Y.W."/>
            <person name="Hwang C.Y."/>
        </authorList>
    </citation>
    <scope>NUCLEOTIDE SEQUENCE</scope>
    <source>
        <strain evidence="2">HL-MP18</strain>
    </source>
</reference>
<evidence type="ECO:0000313" key="2">
    <source>
        <dbReference type="EMBL" id="UXX82024.1"/>
    </source>
</evidence>
<evidence type="ECO:0000313" key="3">
    <source>
        <dbReference type="Proteomes" id="UP001064087"/>
    </source>
</evidence>
<keyword evidence="3" id="KW-1185">Reference proteome</keyword>
<feature type="region of interest" description="Disordered" evidence="1">
    <location>
        <begin position="83"/>
        <end position="103"/>
    </location>
</feature>
<organism evidence="2 3">
    <name type="scientific">Roseovarius pelagicus</name>
    <dbReference type="NCBI Taxonomy" id="2980108"/>
    <lineage>
        <taxon>Bacteria</taxon>
        <taxon>Pseudomonadati</taxon>
        <taxon>Pseudomonadota</taxon>
        <taxon>Alphaproteobacteria</taxon>
        <taxon>Rhodobacterales</taxon>
        <taxon>Roseobacteraceae</taxon>
        <taxon>Roseovarius</taxon>
    </lineage>
</organism>
<name>A0ABY6D7Y8_9RHOB</name>
<sequence length="103" mass="11882">MLIKRIQFDNLQFLPARGLHQAIVILTTDICTMSLLGTAEKPEQANRDSLSRALISDSLRQIRQMPEFRGGKRQIEMCKHMTQEFRNPIPTPTHQPEVRTLRA</sequence>
<accession>A0ABY6D7Y8</accession>
<dbReference type="RefSeq" id="WP_263047066.1">
    <property type="nucleotide sequence ID" value="NZ_CP106738.1"/>
</dbReference>
<evidence type="ECO:0000256" key="1">
    <source>
        <dbReference type="SAM" id="MobiDB-lite"/>
    </source>
</evidence>
<dbReference type="EMBL" id="CP106738">
    <property type="protein sequence ID" value="UXX82024.1"/>
    <property type="molecule type" value="Genomic_DNA"/>
</dbReference>
<gene>
    <name evidence="2" type="ORF">N7U68_12975</name>
</gene>
<protein>
    <submittedName>
        <fullName evidence="2">Uncharacterized protein</fullName>
    </submittedName>
</protein>